<keyword evidence="2" id="KW-0732">Signal</keyword>
<evidence type="ECO:0000313" key="4">
    <source>
        <dbReference type="EMBL" id="MFD2646644.1"/>
    </source>
</evidence>
<dbReference type="Proteomes" id="UP001597521">
    <property type="component" value="Unassembled WGS sequence"/>
</dbReference>
<evidence type="ECO:0000259" key="3">
    <source>
        <dbReference type="Pfam" id="PF13441"/>
    </source>
</evidence>
<gene>
    <name evidence="4" type="ORF">ACFSX5_02420</name>
</gene>
<dbReference type="Pfam" id="PF13441">
    <property type="entry name" value="Gly-zipper_YMGG"/>
    <property type="match status" value="1"/>
</dbReference>
<proteinExistence type="predicted"/>
<dbReference type="InterPro" id="IPR027367">
    <property type="entry name" value="Gly-zipper_YMGG"/>
</dbReference>
<feature type="chain" id="PRO_5045733594" evidence="2">
    <location>
        <begin position="25"/>
        <end position="90"/>
    </location>
</feature>
<protein>
    <submittedName>
        <fullName evidence="4">YMGG-like glycine zipper-containing protein</fullName>
    </submittedName>
</protein>
<organism evidence="4 5">
    <name type="scientific">Devosia albogilva</name>
    <dbReference type="NCBI Taxonomy" id="429726"/>
    <lineage>
        <taxon>Bacteria</taxon>
        <taxon>Pseudomonadati</taxon>
        <taxon>Pseudomonadota</taxon>
        <taxon>Alphaproteobacteria</taxon>
        <taxon>Hyphomicrobiales</taxon>
        <taxon>Devosiaceae</taxon>
        <taxon>Devosia</taxon>
    </lineage>
</organism>
<feature type="transmembrane region" description="Helical" evidence="1">
    <location>
        <begin position="45"/>
        <end position="63"/>
    </location>
</feature>
<dbReference type="EMBL" id="JBHUNP010000001">
    <property type="protein sequence ID" value="MFD2646644.1"/>
    <property type="molecule type" value="Genomic_DNA"/>
</dbReference>
<accession>A0ABW5QH27</accession>
<keyword evidence="1" id="KW-1133">Transmembrane helix</keyword>
<feature type="signal peptide" evidence="2">
    <location>
        <begin position="1"/>
        <end position="24"/>
    </location>
</feature>
<keyword evidence="1" id="KW-0472">Membrane</keyword>
<feature type="domain" description="YMGG-like Gly-zipper" evidence="3">
    <location>
        <begin position="19"/>
        <end position="61"/>
    </location>
</feature>
<evidence type="ECO:0000256" key="2">
    <source>
        <dbReference type="SAM" id="SignalP"/>
    </source>
</evidence>
<keyword evidence="5" id="KW-1185">Reference proteome</keyword>
<sequence>MHKFIIIAATALSMAACTSTQQGAAIGAAGGAVVGAATTGNVVGTAVGAGIGAVAGAAAGNLLGRYGDSNDRCVYERPNGTRYIDTCPQG</sequence>
<evidence type="ECO:0000313" key="5">
    <source>
        <dbReference type="Proteomes" id="UP001597521"/>
    </source>
</evidence>
<dbReference type="PROSITE" id="PS51257">
    <property type="entry name" value="PROKAR_LIPOPROTEIN"/>
    <property type="match status" value="1"/>
</dbReference>
<comment type="caution">
    <text evidence="4">The sequence shown here is derived from an EMBL/GenBank/DDBJ whole genome shotgun (WGS) entry which is preliminary data.</text>
</comment>
<keyword evidence="1" id="KW-0812">Transmembrane</keyword>
<name>A0ABW5QH27_9HYPH</name>
<reference evidence="5" key="1">
    <citation type="journal article" date="2019" name="Int. J. Syst. Evol. Microbiol.">
        <title>The Global Catalogue of Microorganisms (GCM) 10K type strain sequencing project: providing services to taxonomists for standard genome sequencing and annotation.</title>
        <authorList>
            <consortium name="The Broad Institute Genomics Platform"/>
            <consortium name="The Broad Institute Genome Sequencing Center for Infectious Disease"/>
            <person name="Wu L."/>
            <person name="Ma J."/>
        </authorList>
    </citation>
    <scope>NUCLEOTIDE SEQUENCE [LARGE SCALE GENOMIC DNA]</scope>
    <source>
        <strain evidence="5">CCM 7427</strain>
    </source>
</reference>
<dbReference type="RefSeq" id="WP_386831431.1">
    <property type="nucleotide sequence ID" value="NZ_JBHUNP010000001.1"/>
</dbReference>
<evidence type="ECO:0000256" key="1">
    <source>
        <dbReference type="SAM" id="Phobius"/>
    </source>
</evidence>